<keyword evidence="3" id="KW-1185">Reference proteome</keyword>
<evidence type="ECO:0000313" key="2">
    <source>
        <dbReference type="EMBL" id="KAK0491317.1"/>
    </source>
</evidence>
<evidence type="ECO:0000313" key="3">
    <source>
        <dbReference type="Proteomes" id="UP001175227"/>
    </source>
</evidence>
<gene>
    <name evidence="2" type="ORF">IW261DRAFT_1556463</name>
</gene>
<dbReference type="EMBL" id="JAUEPR010000001">
    <property type="protein sequence ID" value="KAK0491317.1"/>
    <property type="molecule type" value="Genomic_DNA"/>
</dbReference>
<name>A0AA39PVG0_9AGAR</name>
<feature type="region of interest" description="Disordered" evidence="1">
    <location>
        <begin position="1"/>
        <end position="24"/>
    </location>
</feature>
<protein>
    <submittedName>
        <fullName evidence="2">Uncharacterized protein</fullName>
    </submittedName>
</protein>
<dbReference type="AlphaFoldDB" id="A0AA39PVG0"/>
<proteinExistence type="predicted"/>
<accession>A0AA39PVG0</accession>
<evidence type="ECO:0000256" key="1">
    <source>
        <dbReference type="SAM" id="MobiDB-lite"/>
    </source>
</evidence>
<sequence>MDADAVPPHAQEEDTPITGDKPESSHGLSFLCKCHHDQLSGSTQVHDAFASASNVLTLLPVIGYFDGQNAGKKSVDRNAAVGGKILAITTFKSFLLNGNGLSDSLQIQHIQDGIAIVKPYLAVIGEMKSSHCVTHHLCLHDFTLFESTGIPSSRSSSKLDVILAIYKDIHVQHVPASPSLQGQITVSDLLIPMLDGSMQPHRVLATYAPWDSDILDTISDFWISLSQICLSSPAGHWSMYSNFNETLSSTEVSLLSSRCSIF</sequence>
<comment type="caution">
    <text evidence="2">The sequence shown here is derived from an EMBL/GenBank/DDBJ whole genome shotgun (WGS) entry which is preliminary data.</text>
</comment>
<reference evidence="2" key="1">
    <citation type="submission" date="2023-06" db="EMBL/GenBank/DDBJ databases">
        <authorList>
            <consortium name="Lawrence Berkeley National Laboratory"/>
            <person name="Ahrendt S."/>
            <person name="Sahu N."/>
            <person name="Indic B."/>
            <person name="Wong-Bajracharya J."/>
            <person name="Merenyi Z."/>
            <person name="Ke H.-M."/>
            <person name="Monk M."/>
            <person name="Kocsube S."/>
            <person name="Drula E."/>
            <person name="Lipzen A."/>
            <person name="Balint B."/>
            <person name="Henrissat B."/>
            <person name="Andreopoulos B."/>
            <person name="Martin F.M."/>
            <person name="Harder C.B."/>
            <person name="Rigling D."/>
            <person name="Ford K.L."/>
            <person name="Foster G.D."/>
            <person name="Pangilinan J."/>
            <person name="Papanicolaou A."/>
            <person name="Barry K."/>
            <person name="LaButti K."/>
            <person name="Viragh M."/>
            <person name="Koriabine M."/>
            <person name="Yan M."/>
            <person name="Riley R."/>
            <person name="Champramary S."/>
            <person name="Plett K.L."/>
            <person name="Tsai I.J."/>
            <person name="Slot J."/>
            <person name="Sipos G."/>
            <person name="Plett J."/>
            <person name="Nagy L.G."/>
            <person name="Grigoriev I.V."/>
        </authorList>
    </citation>
    <scope>NUCLEOTIDE SEQUENCE</scope>
    <source>
        <strain evidence="2">ICMP 16352</strain>
    </source>
</reference>
<organism evidence="2 3">
    <name type="scientific">Armillaria novae-zelandiae</name>
    <dbReference type="NCBI Taxonomy" id="153914"/>
    <lineage>
        <taxon>Eukaryota</taxon>
        <taxon>Fungi</taxon>
        <taxon>Dikarya</taxon>
        <taxon>Basidiomycota</taxon>
        <taxon>Agaricomycotina</taxon>
        <taxon>Agaricomycetes</taxon>
        <taxon>Agaricomycetidae</taxon>
        <taxon>Agaricales</taxon>
        <taxon>Marasmiineae</taxon>
        <taxon>Physalacriaceae</taxon>
        <taxon>Armillaria</taxon>
    </lineage>
</organism>
<dbReference type="Proteomes" id="UP001175227">
    <property type="component" value="Unassembled WGS sequence"/>
</dbReference>